<keyword evidence="4 9" id="KW-0862">Zinc</keyword>
<evidence type="ECO:0000256" key="8">
    <source>
        <dbReference type="ARBA" id="ARBA00023679"/>
    </source>
</evidence>
<dbReference type="PANTHER" id="PTHR42904">
    <property type="entry name" value="NUDIX HYDROLASE, NUDC SUBFAMILY"/>
    <property type="match status" value="1"/>
</dbReference>
<comment type="catalytic activity">
    <reaction evidence="9">
        <text>NADH + H2O = reduced beta-nicotinamide D-ribonucleotide + AMP + 2 H(+)</text>
        <dbReference type="Rhea" id="RHEA:48868"/>
        <dbReference type="ChEBI" id="CHEBI:15377"/>
        <dbReference type="ChEBI" id="CHEBI:15378"/>
        <dbReference type="ChEBI" id="CHEBI:57945"/>
        <dbReference type="ChEBI" id="CHEBI:90832"/>
        <dbReference type="ChEBI" id="CHEBI:456215"/>
        <dbReference type="EC" id="3.6.1.22"/>
    </reaction>
</comment>
<feature type="binding site" evidence="9">
    <location>
        <position position="176"/>
    </location>
    <ligand>
        <name>a divalent metal cation</name>
        <dbReference type="ChEBI" id="CHEBI:60240"/>
        <label>2</label>
    </ligand>
</feature>
<dbReference type="InterPro" id="IPR000086">
    <property type="entry name" value="NUDIX_hydrolase_dom"/>
</dbReference>
<comment type="caution">
    <text evidence="9">Lacks conserved residue(s) required for the propagation of feature annotation.</text>
</comment>
<dbReference type="GO" id="GO:0019677">
    <property type="term" value="P:NAD+ catabolic process"/>
    <property type="evidence" value="ECO:0007669"/>
    <property type="project" value="TreeGrafter"/>
</dbReference>
<keyword evidence="3 9" id="KW-0378">Hydrolase</keyword>
<feature type="short sequence motif" description="Nudix box" evidence="9">
    <location>
        <begin position="161"/>
        <end position="182"/>
    </location>
</feature>
<dbReference type="SUPFAM" id="SSF55811">
    <property type="entry name" value="Nudix"/>
    <property type="match status" value="2"/>
</dbReference>
<keyword evidence="12" id="KW-1185">Reference proteome</keyword>
<feature type="binding site" evidence="9">
    <location>
        <position position="125"/>
    </location>
    <ligand>
        <name>substrate</name>
    </ligand>
</feature>
<evidence type="ECO:0000256" key="6">
    <source>
        <dbReference type="ARBA" id="ARBA00023027"/>
    </source>
</evidence>
<comment type="subunit">
    <text evidence="9">Homodimer.</text>
</comment>
<accession>A0A0A3ARB5</accession>
<dbReference type="Gene3D" id="3.90.79.20">
    <property type="match status" value="1"/>
</dbReference>
<dbReference type="InterPro" id="IPR050241">
    <property type="entry name" value="NAD-cap_RNA_hydrolase_NudC"/>
</dbReference>
<sequence>MKQIQAQDFGYWLLTKGSAVYLQQGELPCGTAVDLALAGKPGMVIGEYRDAPLWLVEEFEDTRDYFSLRDQLVLPERTFNLLNRGVALNHFWKTHRFCGVCGNRTRTLTPHEWAVECRVCRHRTYPMIAPSIIVAVRKGDSILLANHARHVQEKLYTVLAGFVEVGETLEQTVEREVFEESGLKIKNIRYIGSQPWSFPNSLMLGFLADYDGGEIKVQKEELNDAGWFKYDSGLPALPPEGTIALKLIKMTQAICALEDKNKEETTA</sequence>
<keyword evidence="5 9" id="KW-0460">Magnesium</keyword>
<feature type="binding site" evidence="9">
    <location>
        <position position="117"/>
    </location>
    <ligand>
        <name>Zn(2+)</name>
        <dbReference type="ChEBI" id="CHEBI:29105"/>
    </ligand>
</feature>
<dbReference type="GO" id="GO:0035529">
    <property type="term" value="F:NADH pyrophosphatase activity"/>
    <property type="evidence" value="ECO:0007669"/>
    <property type="project" value="RHEA"/>
</dbReference>
<evidence type="ECO:0000313" key="12">
    <source>
        <dbReference type="Proteomes" id="UP000030380"/>
    </source>
</evidence>
<dbReference type="EC" id="3.6.1.22" evidence="9"/>
<protein>
    <recommendedName>
        <fullName evidence="9">NAD-capped RNA hydrolase NudC</fullName>
        <shortName evidence="9">DeNADding enzyme NudC</shortName>
        <ecNumber evidence="9">3.6.1.-</ecNumber>
    </recommendedName>
    <alternativeName>
        <fullName evidence="9">NADH pyrophosphatase</fullName>
        <ecNumber evidence="9">3.6.1.22</ecNumber>
    </alternativeName>
</protein>
<feature type="binding site" evidence="9">
    <location>
        <position position="180"/>
    </location>
    <ligand>
        <name>a divalent metal cation</name>
        <dbReference type="ChEBI" id="CHEBI:60240"/>
        <label>1</label>
    </ligand>
</feature>
<dbReference type="STRING" id="505317.OA57_10140"/>
<gene>
    <name evidence="9" type="primary">nudC</name>
    <name evidence="11" type="ORF">OA57_10140</name>
</gene>
<dbReference type="InterPro" id="IPR020084">
    <property type="entry name" value="NUDIX_hydrolase_CS"/>
</dbReference>
<keyword evidence="6 9" id="KW-0520">NAD</keyword>
<dbReference type="OrthoDB" id="9791656at2"/>
<dbReference type="GO" id="GO:0006742">
    <property type="term" value="P:NADP+ catabolic process"/>
    <property type="evidence" value="ECO:0007669"/>
    <property type="project" value="TreeGrafter"/>
</dbReference>
<feature type="binding site" evidence="9">
    <location>
        <position position="160"/>
    </location>
    <ligand>
        <name>a divalent metal cation</name>
        <dbReference type="ChEBI" id="CHEBI:60240"/>
        <label>1</label>
    </ligand>
</feature>
<comment type="catalytic activity">
    <reaction evidence="8">
        <text>a 5'-end NAD(+)-phospho-ribonucleoside in mRNA + H2O = a 5'-end phospho-adenosine-phospho-ribonucleoside in mRNA + beta-nicotinamide D-ribonucleotide + 2 H(+)</text>
        <dbReference type="Rhea" id="RHEA:60876"/>
        <dbReference type="Rhea" id="RHEA-COMP:15698"/>
        <dbReference type="Rhea" id="RHEA-COMP:15719"/>
        <dbReference type="ChEBI" id="CHEBI:14649"/>
        <dbReference type="ChEBI" id="CHEBI:15377"/>
        <dbReference type="ChEBI" id="CHEBI:15378"/>
        <dbReference type="ChEBI" id="CHEBI:144029"/>
        <dbReference type="ChEBI" id="CHEBI:144051"/>
    </reaction>
    <physiologicalReaction direction="left-to-right" evidence="8">
        <dbReference type="Rhea" id="RHEA:60877"/>
    </physiologicalReaction>
</comment>
<evidence type="ECO:0000256" key="4">
    <source>
        <dbReference type="ARBA" id="ARBA00022833"/>
    </source>
</evidence>
<evidence type="ECO:0000259" key="10">
    <source>
        <dbReference type="PROSITE" id="PS51462"/>
    </source>
</evidence>
<dbReference type="PROSITE" id="PS00893">
    <property type="entry name" value="NUDIX_BOX"/>
    <property type="match status" value="1"/>
</dbReference>
<dbReference type="EMBL" id="JSUM01000015">
    <property type="protein sequence ID" value="KGQ69615.1"/>
    <property type="molecule type" value="Genomic_DNA"/>
</dbReference>
<dbReference type="HAMAP" id="MF_00297">
    <property type="entry name" value="Nudix_NudC"/>
    <property type="match status" value="1"/>
</dbReference>
<feature type="binding site" evidence="9">
    <location>
        <position position="244"/>
    </location>
    <ligand>
        <name>substrate</name>
    </ligand>
</feature>
<feature type="binding site" evidence="9">
    <location>
        <position position="101"/>
    </location>
    <ligand>
        <name>Zn(2+)</name>
        <dbReference type="ChEBI" id="CHEBI:29105"/>
    </ligand>
</feature>
<dbReference type="GO" id="GO:0030145">
    <property type="term" value="F:manganese ion binding"/>
    <property type="evidence" value="ECO:0007669"/>
    <property type="project" value="UniProtKB-UniRule"/>
</dbReference>
<dbReference type="CDD" id="cd03429">
    <property type="entry name" value="NUDIX_NADH_pyrophosphatase_Nudt13"/>
    <property type="match status" value="1"/>
</dbReference>
<dbReference type="InterPro" id="IPR022925">
    <property type="entry name" value="RNA_Hydrolase_NudC"/>
</dbReference>
<feature type="binding site" evidence="9">
    <location>
        <position position="112"/>
    </location>
    <ligand>
        <name>substrate</name>
    </ligand>
</feature>
<dbReference type="EC" id="3.6.1.-" evidence="9"/>
<dbReference type="RefSeq" id="WP_034617281.1">
    <property type="nucleotide sequence ID" value="NZ_JSUM01000015.1"/>
</dbReference>
<dbReference type="AlphaFoldDB" id="A0A0A3ARB5"/>
<evidence type="ECO:0000256" key="9">
    <source>
        <dbReference type="HAMAP-Rule" id="MF_00297"/>
    </source>
</evidence>
<keyword evidence="7 9" id="KW-0464">Manganese</keyword>
<evidence type="ECO:0000256" key="2">
    <source>
        <dbReference type="ARBA" id="ARBA00022723"/>
    </source>
</evidence>
<comment type="similarity">
    <text evidence="1 9">Belongs to the Nudix hydrolase family. NudC subfamily.</text>
</comment>
<keyword evidence="2 9" id="KW-0479">Metal-binding</keyword>
<feature type="binding site" evidence="9">
    <location>
        <position position="98"/>
    </location>
    <ligand>
        <name>Zn(2+)</name>
        <dbReference type="ChEBI" id="CHEBI:29105"/>
    </ligand>
</feature>
<evidence type="ECO:0000256" key="7">
    <source>
        <dbReference type="ARBA" id="ARBA00023211"/>
    </source>
</evidence>
<proteinExistence type="inferred from homology"/>
<comment type="caution">
    <text evidence="11">The sequence shown here is derived from an EMBL/GenBank/DDBJ whole genome shotgun (WGS) entry which is preliminary data.</text>
</comment>
<evidence type="ECO:0000256" key="1">
    <source>
        <dbReference type="ARBA" id="ARBA00009595"/>
    </source>
</evidence>
<feature type="binding site" evidence="9">
    <location>
        <position position="69"/>
    </location>
    <ligand>
        <name>substrate</name>
    </ligand>
</feature>
<name>A0A0A3ARB5_9PAST</name>
<dbReference type="Pfam" id="PF00293">
    <property type="entry name" value="NUDIX"/>
    <property type="match status" value="1"/>
</dbReference>
<dbReference type="GO" id="GO:0005829">
    <property type="term" value="C:cytosol"/>
    <property type="evidence" value="ECO:0007669"/>
    <property type="project" value="TreeGrafter"/>
</dbReference>
<comment type="function">
    <text evidence="9">mRNA decapping enzyme that specifically removes the nicotinamide adenine dinucleotide (NAD) cap from a subset of mRNAs by hydrolyzing the diphosphate linkage to produce nicotinamide mononucleotide (NMN) and 5' monophosphate mRNA. The NAD-cap is present at the 5'-end of some mRNAs and stabilizes RNA against 5'-processing. Has preference for mRNAs with a 5'-end purine. Catalyzes the hydrolysis of a broad range of dinucleotide pyrophosphates.</text>
</comment>
<feature type="binding site" evidence="9">
    <location>
        <position position="221"/>
    </location>
    <ligand>
        <name>a divalent metal cation</name>
        <dbReference type="ChEBI" id="CHEBI:60240"/>
        <label>1</label>
    </ligand>
</feature>
<dbReference type="InterPro" id="IPR015797">
    <property type="entry name" value="NUDIX_hydrolase-like_dom_sf"/>
</dbReference>
<dbReference type="NCBIfam" id="NF001299">
    <property type="entry name" value="PRK00241.1"/>
    <property type="match status" value="1"/>
</dbReference>
<dbReference type="Gene3D" id="3.90.79.10">
    <property type="entry name" value="Nucleoside Triphosphate Pyrophosphohydrolase"/>
    <property type="match status" value="1"/>
</dbReference>
<comment type="catalytic activity">
    <reaction evidence="9">
        <text>NAD(+) + H2O = beta-nicotinamide D-ribonucleotide + AMP + 2 H(+)</text>
        <dbReference type="Rhea" id="RHEA:11800"/>
        <dbReference type="ChEBI" id="CHEBI:14649"/>
        <dbReference type="ChEBI" id="CHEBI:15377"/>
        <dbReference type="ChEBI" id="CHEBI:15378"/>
        <dbReference type="ChEBI" id="CHEBI:57540"/>
        <dbReference type="ChEBI" id="CHEBI:456215"/>
        <dbReference type="EC" id="3.6.1.22"/>
    </reaction>
</comment>
<evidence type="ECO:0000313" key="11">
    <source>
        <dbReference type="EMBL" id="KGQ69615.1"/>
    </source>
</evidence>
<organism evidence="11 12">
    <name type="scientific">Chelonobacter oris</name>
    <dbReference type="NCBI Taxonomy" id="505317"/>
    <lineage>
        <taxon>Bacteria</taxon>
        <taxon>Pseudomonadati</taxon>
        <taxon>Pseudomonadota</taxon>
        <taxon>Gammaproteobacteria</taxon>
        <taxon>Pasteurellales</taxon>
        <taxon>Pasteurellaceae</taxon>
        <taxon>Chelonobacter</taxon>
    </lineage>
</organism>
<feature type="binding site" evidence="9">
    <location>
        <position position="180"/>
    </location>
    <ligand>
        <name>a divalent metal cation</name>
        <dbReference type="ChEBI" id="CHEBI:60240"/>
        <label>3</label>
    </ligand>
</feature>
<feature type="binding site" evidence="9">
    <location>
        <position position="176"/>
    </location>
    <ligand>
        <name>a divalent metal cation</name>
        <dbReference type="ChEBI" id="CHEBI:60240"/>
        <label>3</label>
    </ligand>
</feature>
<dbReference type="InterPro" id="IPR049734">
    <property type="entry name" value="NudC-like_C"/>
</dbReference>
<dbReference type="GO" id="GO:0008270">
    <property type="term" value="F:zinc ion binding"/>
    <property type="evidence" value="ECO:0007669"/>
    <property type="project" value="UniProtKB-UniRule"/>
</dbReference>
<feature type="domain" description="Nudix hydrolase" evidence="10">
    <location>
        <begin position="125"/>
        <end position="251"/>
    </location>
</feature>
<reference evidence="11 12" key="1">
    <citation type="submission" date="2014-11" db="EMBL/GenBank/DDBJ databases">
        <title>Draft genome sequence of Chelonobacter oris 1662T, associated with respiratory disease in Hermann's Tortoises.</title>
        <authorList>
            <person name="Kudirkiene E."/>
            <person name="Hansen M.J."/>
            <person name="Bojesen A.M."/>
        </authorList>
    </citation>
    <scope>NUCLEOTIDE SEQUENCE [LARGE SCALE GENOMIC DNA]</scope>
    <source>
        <strain evidence="11 12">1662</strain>
    </source>
</reference>
<dbReference type="Proteomes" id="UP000030380">
    <property type="component" value="Unassembled WGS sequence"/>
</dbReference>
<evidence type="ECO:0000256" key="3">
    <source>
        <dbReference type="ARBA" id="ARBA00022801"/>
    </source>
</evidence>
<dbReference type="PANTHER" id="PTHR42904:SF6">
    <property type="entry name" value="NAD-CAPPED RNA HYDROLASE NUDT12"/>
    <property type="match status" value="1"/>
</dbReference>
<feature type="binding site" evidence="9">
    <location>
        <position position="221"/>
    </location>
    <ligand>
        <name>a divalent metal cation</name>
        <dbReference type="ChEBI" id="CHEBI:60240"/>
        <label>3</label>
    </ligand>
</feature>
<dbReference type="PROSITE" id="PS51462">
    <property type="entry name" value="NUDIX"/>
    <property type="match status" value="1"/>
</dbReference>
<comment type="cofactor">
    <cofactor evidence="9">
        <name>Zn(2+)</name>
        <dbReference type="ChEBI" id="CHEBI:29105"/>
    </cofactor>
    <text evidence="9">Binds 1 zinc ion per subunit.</text>
</comment>
<dbReference type="FunFam" id="3.90.79.10:FF:000004">
    <property type="entry name" value="NADH pyrophosphatase"/>
    <property type="match status" value="1"/>
</dbReference>
<dbReference type="GO" id="GO:0000210">
    <property type="term" value="F:NAD+ diphosphatase activity"/>
    <property type="evidence" value="ECO:0007669"/>
    <property type="project" value="UniProtKB-UniRule"/>
</dbReference>
<evidence type="ECO:0000256" key="5">
    <source>
        <dbReference type="ARBA" id="ARBA00022842"/>
    </source>
</evidence>
<dbReference type="GO" id="GO:0000287">
    <property type="term" value="F:magnesium ion binding"/>
    <property type="evidence" value="ECO:0007669"/>
    <property type="project" value="UniProtKB-UniRule"/>
</dbReference>
<comment type="cofactor">
    <cofactor evidence="9">
        <name>Mg(2+)</name>
        <dbReference type="ChEBI" id="CHEBI:18420"/>
    </cofactor>
    <cofactor evidence="9">
        <name>Mn(2+)</name>
        <dbReference type="ChEBI" id="CHEBI:29035"/>
    </cofactor>
    <text evidence="9">Divalent metal cations. Mg(2+) or Mn(2+).</text>
</comment>
<feature type="binding site" evidence="9">
    <location>
        <position position="120"/>
    </location>
    <ligand>
        <name>Zn(2+)</name>
        <dbReference type="ChEBI" id="CHEBI:29105"/>
    </ligand>
</feature>
<dbReference type="GO" id="GO:0110153">
    <property type="term" value="F:RNA NAD-cap (NMN-forming) hydrolase activity"/>
    <property type="evidence" value="ECO:0007669"/>
    <property type="project" value="RHEA"/>
</dbReference>